<accession>A0A5C5XV00</accession>
<comment type="similarity">
    <text evidence="4">Belongs to the glycosyl hydrolase 10 (cellulase F) family.</text>
</comment>
<dbReference type="AlphaFoldDB" id="A0A5C5XV00"/>
<keyword evidence="1 4" id="KW-0378">Hydrolase</keyword>
<dbReference type="PANTHER" id="PTHR31490">
    <property type="entry name" value="GLYCOSYL HYDROLASE"/>
    <property type="match status" value="1"/>
</dbReference>
<keyword evidence="3 4" id="KW-0624">Polysaccharide degradation</keyword>
<evidence type="ECO:0000313" key="6">
    <source>
        <dbReference type="EMBL" id="TWT66223.1"/>
    </source>
</evidence>
<keyword evidence="7" id="KW-1185">Reference proteome</keyword>
<sequence>MLQDITLRRSVRCCLYAAAWAFATTQSSSQQPAWRDAADTVIGEVRKREVCIRVVDGQEQALPAVQVEIVQTKKSFPFGAALSPAVLHDEQYKKFFLTHFNWAVFENEMKWYSTEARRGREHYATADAMVQWCQSNGIPLRGHCIFWEPGKWQPQWLRTLDADAVRESVERRCESIVGHYRGHVRHWDVNNEMLHGSFFRDKLGQDIHAWMFKHAHETDPDAKLFVNEFNILSVDKDFETTQVDEYVEQVRNLIAEGAPIHGVGIQGHIWSAEAVEHPEAIRDNLDRVAELGLPIWITEFDSAFDTEALNADALEAVYRTAYGHPAVEGIIMWVTWSGNSWRGPNAGIAQDDWSLNATGERYESLMAEWSTKISGQTDANGELSFRGFHGEYTVRIRRETAKTVEKTIQVPAGEEALCLTITVPTE</sequence>
<protein>
    <recommendedName>
        <fullName evidence="4">Beta-xylanase</fullName>
        <ecNumber evidence="4">3.2.1.8</ecNumber>
    </recommendedName>
</protein>
<dbReference type="EC" id="3.2.1.8" evidence="4"/>
<dbReference type="RefSeq" id="WP_146591619.1">
    <property type="nucleotide sequence ID" value="NZ_SJPO01000017.1"/>
</dbReference>
<dbReference type="PRINTS" id="PR00134">
    <property type="entry name" value="GLHYDRLASE10"/>
</dbReference>
<evidence type="ECO:0000256" key="2">
    <source>
        <dbReference type="ARBA" id="ARBA00023277"/>
    </source>
</evidence>
<evidence type="ECO:0000256" key="4">
    <source>
        <dbReference type="RuleBase" id="RU361174"/>
    </source>
</evidence>
<dbReference type="Proteomes" id="UP000318478">
    <property type="component" value="Unassembled WGS sequence"/>
</dbReference>
<comment type="catalytic activity">
    <reaction evidence="4">
        <text>Endohydrolysis of (1-&gt;4)-beta-D-xylosidic linkages in xylans.</text>
        <dbReference type="EC" id="3.2.1.8"/>
    </reaction>
</comment>
<keyword evidence="4 6" id="KW-0326">Glycosidase</keyword>
<dbReference type="PANTHER" id="PTHR31490:SF1">
    <property type="entry name" value="ENDO-1,4-BETA-XYLANASE 1"/>
    <property type="match status" value="1"/>
</dbReference>
<dbReference type="SUPFAM" id="SSF51445">
    <property type="entry name" value="(Trans)glycosidases"/>
    <property type="match status" value="1"/>
</dbReference>
<comment type="caution">
    <text evidence="6">The sequence shown here is derived from an EMBL/GenBank/DDBJ whole genome shotgun (WGS) entry which is preliminary data.</text>
</comment>
<dbReference type="SMART" id="SM00633">
    <property type="entry name" value="Glyco_10"/>
    <property type="match status" value="1"/>
</dbReference>
<keyword evidence="2 4" id="KW-0119">Carbohydrate metabolism</keyword>
<dbReference type="InterPro" id="IPR001000">
    <property type="entry name" value="GH10_dom"/>
</dbReference>
<dbReference type="OrthoDB" id="9809277at2"/>
<dbReference type="InterPro" id="IPR017853">
    <property type="entry name" value="GH"/>
</dbReference>
<name>A0A5C5XV00_9BACT</name>
<gene>
    <name evidence="6" type="primary">xynAS9</name>
    <name evidence="6" type="ORF">Pla123a_47470</name>
</gene>
<keyword evidence="6" id="KW-0858">Xylan degradation</keyword>
<dbReference type="Gene3D" id="3.20.20.80">
    <property type="entry name" value="Glycosidases"/>
    <property type="match status" value="1"/>
</dbReference>
<dbReference type="GO" id="GO:0045493">
    <property type="term" value="P:xylan catabolic process"/>
    <property type="evidence" value="ECO:0007669"/>
    <property type="project" value="UniProtKB-KW"/>
</dbReference>
<dbReference type="InterPro" id="IPR044846">
    <property type="entry name" value="GH10"/>
</dbReference>
<proteinExistence type="inferred from homology"/>
<evidence type="ECO:0000259" key="5">
    <source>
        <dbReference type="PROSITE" id="PS51760"/>
    </source>
</evidence>
<evidence type="ECO:0000313" key="7">
    <source>
        <dbReference type="Proteomes" id="UP000318478"/>
    </source>
</evidence>
<feature type="domain" description="GH10" evidence="5">
    <location>
        <begin position="63"/>
        <end position="368"/>
    </location>
</feature>
<evidence type="ECO:0000256" key="1">
    <source>
        <dbReference type="ARBA" id="ARBA00022801"/>
    </source>
</evidence>
<dbReference type="Pfam" id="PF00331">
    <property type="entry name" value="Glyco_hydro_10"/>
    <property type="match status" value="1"/>
</dbReference>
<organism evidence="6 7">
    <name type="scientific">Posidoniimonas polymericola</name>
    <dbReference type="NCBI Taxonomy" id="2528002"/>
    <lineage>
        <taxon>Bacteria</taxon>
        <taxon>Pseudomonadati</taxon>
        <taxon>Planctomycetota</taxon>
        <taxon>Planctomycetia</taxon>
        <taxon>Pirellulales</taxon>
        <taxon>Lacipirellulaceae</taxon>
        <taxon>Posidoniimonas</taxon>
    </lineage>
</organism>
<dbReference type="PROSITE" id="PS51760">
    <property type="entry name" value="GH10_2"/>
    <property type="match status" value="1"/>
</dbReference>
<dbReference type="EMBL" id="SJPO01000017">
    <property type="protein sequence ID" value="TWT66223.1"/>
    <property type="molecule type" value="Genomic_DNA"/>
</dbReference>
<dbReference type="GO" id="GO:0031176">
    <property type="term" value="F:endo-1,4-beta-xylanase activity"/>
    <property type="evidence" value="ECO:0007669"/>
    <property type="project" value="UniProtKB-EC"/>
</dbReference>
<reference evidence="6 7" key="1">
    <citation type="submission" date="2019-02" db="EMBL/GenBank/DDBJ databases">
        <title>Deep-cultivation of Planctomycetes and their phenomic and genomic characterization uncovers novel biology.</title>
        <authorList>
            <person name="Wiegand S."/>
            <person name="Jogler M."/>
            <person name="Boedeker C."/>
            <person name="Pinto D."/>
            <person name="Vollmers J."/>
            <person name="Rivas-Marin E."/>
            <person name="Kohn T."/>
            <person name="Peeters S.H."/>
            <person name="Heuer A."/>
            <person name="Rast P."/>
            <person name="Oberbeckmann S."/>
            <person name="Bunk B."/>
            <person name="Jeske O."/>
            <person name="Meyerdierks A."/>
            <person name="Storesund J.E."/>
            <person name="Kallscheuer N."/>
            <person name="Luecker S."/>
            <person name="Lage O.M."/>
            <person name="Pohl T."/>
            <person name="Merkel B.J."/>
            <person name="Hornburger P."/>
            <person name="Mueller R.-W."/>
            <person name="Bruemmer F."/>
            <person name="Labrenz M."/>
            <person name="Spormann A.M."/>
            <person name="Op Den Camp H."/>
            <person name="Overmann J."/>
            <person name="Amann R."/>
            <person name="Jetten M.S.M."/>
            <person name="Mascher T."/>
            <person name="Medema M.H."/>
            <person name="Devos D.P."/>
            <person name="Kaster A.-K."/>
            <person name="Ovreas L."/>
            <person name="Rohde M."/>
            <person name="Galperin M.Y."/>
            <person name="Jogler C."/>
        </authorList>
    </citation>
    <scope>NUCLEOTIDE SEQUENCE [LARGE SCALE GENOMIC DNA]</scope>
    <source>
        <strain evidence="6 7">Pla123a</strain>
    </source>
</reference>
<evidence type="ECO:0000256" key="3">
    <source>
        <dbReference type="ARBA" id="ARBA00023326"/>
    </source>
</evidence>